<evidence type="ECO:0000259" key="9">
    <source>
        <dbReference type="PROSITE" id="PS50249"/>
    </source>
</evidence>
<keyword evidence="8" id="KW-0482">Metalloprotease</keyword>
<evidence type="ECO:0000256" key="3">
    <source>
        <dbReference type="ARBA" id="ARBA00022670"/>
    </source>
</evidence>
<dbReference type="PROSITE" id="PS50249">
    <property type="entry name" value="MPN"/>
    <property type="match status" value="1"/>
</dbReference>
<protein>
    <recommendedName>
        <fullName evidence="9">MPN domain-containing protein</fullName>
    </recommendedName>
</protein>
<keyword evidence="4" id="KW-0479">Metal-binding</keyword>
<dbReference type="GO" id="GO:0046872">
    <property type="term" value="F:metal ion binding"/>
    <property type="evidence" value="ECO:0007669"/>
    <property type="project" value="UniProtKB-KW"/>
</dbReference>
<feature type="domain" description="MPN" evidence="9">
    <location>
        <begin position="211"/>
        <end position="340"/>
    </location>
</feature>
<gene>
    <name evidence="10" type="ORF">TRIADDRAFT_38075</name>
</gene>
<evidence type="ECO:0000256" key="2">
    <source>
        <dbReference type="ARBA" id="ARBA00010981"/>
    </source>
</evidence>
<dbReference type="CDD" id="cd08066">
    <property type="entry name" value="MPN_AMSH_like"/>
    <property type="match status" value="1"/>
</dbReference>
<evidence type="ECO:0000256" key="5">
    <source>
        <dbReference type="ARBA" id="ARBA00022786"/>
    </source>
</evidence>
<organism evidence="10 11">
    <name type="scientific">Trichoplax adhaerens</name>
    <name type="common">Trichoplax reptans</name>
    <dbReference type="NCBI Taxonomy" id="10228"/>
    <lineage>
        <taxon>Eukaryota</taxon>
        <taxon>Metazoa</taxon>
        <taxon>Placozoa</taxon>
        <taxon>Uniplacotomia</taxon>
        <taxon>Trichoplacea</taxon>
        <taxon>Trichoplacidae</taxon>
        <taxon>Trichoplax</taxon>
    </lineage>
</organism>
<dbReference type="STRING" id="10228.B3S4P0"/>
<dbReference type="OrthoDB" id="3640at2759"/>
<dbReference type="SMART" id="SM00232">
    <property type="entry name" value="JAB_MPN"/>
    <property type="match status" value="1"/>
</dbReference>
<dbReference type="Gene3D" id="3.40.140.10">
    <property type="entry name" value="Cytidine Deaminase, domain 2"/>
    <property type="match status" value="1"/>
</dbReference>
<dbReference type="InParanoid" id="B3S4P0"/>
<dbReference type="OMA" id="MKFMTLF"/>
<dbReference type="InterPro" id="IPR015063">
    <property type="entry name" value="USP8_dimer"/>
</dbReference>
<dbReference type="GO" id="GO:0061578">
    <property type="term" value="F:K63-linked deubiquitinase activity"/>
    <property type="evidence" value="ECO:0000318"/>
    <property type="project" value="GO_Central"/>
</dbReference>
<dbReference type="PANTHER" id="PTHR12947">
    <property type="entry name" value="AMSH-LIKE PROTEASE"/>
    <property type="match status" value="1"/>
</dbReference>
<reference evidence="10 11" key="1">
    <citation type="journal article" date="2008" name="Nature">
        <title>The Trichoplax genome and the nature of placozoans.</title>
        <authorList>
            <person name="Srivastava M."/>
            <person name="Begovic E."/>
            <person name="Chapman J."/>
            <person name="Putnam N.H."/>
            <person name="Hellsten U."/>
            <person name="Kawashima T."/>
            <person name="Kuo A."/>
            <person name="Mitros T."/>
            <person name="Salamov A."/>
            <person name="Carpenter M.L."/>
            <person name="Signorovitch A.Y."/>
            <person name="Moreno M.A."/>
            <person name="Kamm K."/>
            <person name="Grimwood J."/>
            <person name="Schmutz J."/>
            <person name="Shapiro H."/>
            <person name="Grigoriev I.V."/>
            <person name="Buss L.W."/>
            <person name="Schierwater B."/>
            <person name="Dellaporta S.L."/>
            <person name="Rokhsar D.S."/>
        </authorList>
    </citation>
    <scope>NUCLEOTIDE SEQUENCE [LARGE SCALE GENOMIC DNA]</scope>
    <source>
        <strain evidence="10 11">Grell-BS-1999</strain>
    </source>
</reference>
<keyword evidence="3" id="KW-0645">Protease</keyword>
<evidence type="ECO:0000256" key="8">
    <source>
        <dbReference type="ARBA" id="ARBA00023049"/>
    </source>
</evidence>
<keyword evidence="6" id="KW-0378">Hydrolase</keyword>
<dbReference type="GO" id="GO:0005768">
    <property type="term" value="C:endosome"/>
    <property type="evidence" value="ECO:0000318"/>
    <property type="project" value="GO_Central"/>
</dbReference>
<dbReference type="Gene3D" id="1.20.58.80">
    <property type="entry name" value="Phosphotransferase system, lactose/cellobiose-type IIA subunit"/>
    <property type="match status" value="1"/>
</dbReference>
<dbReference type="EMBL" id="DS985249">
    <property type="protein sequence ID" value="EDV22501.1"/>
    <property type="molecule type" value="Genomic_DNA"/>
</dbReference>
<name>B3S4P0_TRIAD</name>
<dbReference type="AlphaFoldDB" id="B3S4P0"/>
<dbReference type="GO" id="GO:0140492">
    <property type="term" value="F:metal-dependent deubiquitinase activity"/>
    <property type="evidence" value="ECO:0007669"/>
    <property type="project" value="InterPro"/>
</dbReference>
<dbReference type="GeneID" id="6756422"/>
<dbReference type="Pfam" id="PF08969">
    <property type="entry name" value="USP8_dimer"/>
    <property type="match status" value="1"/>
</dbReference>
<evidence type="ECO:0000256" key="4">
    <source>
        <dbReference type="ARBA" id="ARBA00022723"/>
    </source>
</evidence>
<dbReference type="eggNOG" id="KOG2880">
    <property type="taxonomic scope" value="Eukaryota"/>
</dbReference>
<dbReference type="SUPFAM" id="SSF140856">
    <property type="entry name" value="USP8 N-terminal domain-like"/>
    <property type="match status" value="1"/>
</dbReference>
<dbReference type="FunCoup" id="B3S4P0">
    <property type="interactions" value="2368"/>
</dbReference>
<evidence type="ECO:0000256" key="6">
    <source>
        <dbReference type="ARBA" id="ARBA00022801"/>
    </source>
</evidence>
<evidence type="ECO:0000313" key="11">
    <source>
        <dbReference type="Proteomes" id="UP000009022"/>
    </source>
</evidence>
<keyword evidence="7" id="KW-0862">Zinc</keyword>
<dbReference type="RefSeq" id="XP_002115045.1">
    <property type="nucleotide sequence ID" value="XM_002115009.1"/>
</dbReference>
<proteinExistence type="inferred from homology"/>
<dbReference type="InterPro" id="IPR000555">
    <property type="entry name" value="JAMM/MPN+_dom"/>
</dbReference>
<dbReference type="GO" id="GO:0016020">
    <property type="term" value="C:membrane"/>
    <property type="evidence" value="ECO:0000318"/>
    <property type="project" value="GO_Central"/>
</dbReference>
<evidence type="ECO:0000313" key="10">
    <source>
        <dbReference type="EMBL" id="EDV22501.1"/>
    </source>
</evidence>
<dbReference type="HOGENOM" id="CLU_023304_0_1_1"/>
<dbReference type="PANTHER" id="PTHR12947:SF13">
    <property type="entry name" value="FI19924P1"/>
    <property type="match status" value="1"/>
</dbReference>
<dbReference type="PhylomeDB" id="B3S4P0"/>
<comment type="similarity">
    <text evidence="2">Belongs to the peptidase M67C family.</text>
</comment>
<dbReference type="KEGG" id="tad:TRIADDRAFT_38075"/>
<dbReference type="Pfam" id="PF01398">
    <property type="entry name" value="JAB"/>
    <property type="match status" value="1"/>
</dbReference>
<dbReference type="SUPFAM" id="SSF102712">
    <property type="entry name" value="JAB1/MPN domain"/>
    <property type="match status" value="1"/>
</dbReference>
<dbReference type="GO" id="GO:0070536">
    <property type="term" value="P:protein K63-linked deubiquitination"/>
    <property type="evidence" value="ECO:0007669"/>
    <property type="project" value="InterPro"/>
</dbReference>
<keyword evidence="11" id="KW-1185">Reference proteome</keyword>
<dbReference type="GO" id="GO:0032511">
    <property type="term" value="P:late endosome to vacuole transport via multivesicular body sorting pathway"/>
    <property type="evidence" value="ECO:0000318"/>
    <property type="project" value="GO_Central"/>
</dbReference>
<sequence length="366" mass="41459">MSSESATPPAERLQSLSAVGASVEIKKDISPIKYFRSGIQMEKVARAYAKEGDLERAYKILHRLFIEKLPKHPLYKKAEASRMKEYSKKIHGALDLASDIKQRLSDQYATEYQSFLERQKRNEIAKLAEAQSKQEECKDYNLKSVTMDPVTDDSQSALMVIEEQHPEVGALRRDSSNYILEQRKPSVDRSLKPATNINEIVSPTLDGLRCVKIPERLPEYFLAVVQKNTASNIETCGILSGHLMKEVFQVTHVIIPKQHGTADSCTTEEEEEIFDYQDSRDLVTLGWIHTHPSQTSFLSSVDLHTQYSYQIMMPEAIAIVCAPRYNQTGYFTLTRDDGLDIIGNCKEVGFHPHPSHPILFEVGLNI</sequence>
<dbReference type="InterPro" id="IPR044098">
    <property type="entry name" value="STAMBP/STALP-like_MPN"/>
</dbReference>
<evidence type="ECO:0000256" key="1">
    <source>
        <dbReference type="ARBA" id="ARBA00001947"/>
    </source>
</evidence>
<evidence type="ECO:0000256" key="7">
    <source>
        <dbReference type="ARBA" id="ARBA00022833"/>
    </source>
</evidence>
<accession>B3S4P0</accession>
<dbReference type="MEROPS" id="M67.A09"/>
<dbReference type="Proteomes" id="UP000009022">
    <property type="component" value="Unassembled WGS sequence"/>
</dbReference>
<comment type="cofactor">
    <cofactor evidence="1">
        <name>Zn(2+)</name>
        <dbReference type="ChEBI" id="CHEBI:29105"/>
    </cofactor>
</comment>
<keyword evidence="5" id="KW-0833">Ubl conjugation pathway</keyword>
<dbReference type="InterPro" id="IPR037518">
    <property type="entry name" value="MPN"/>
</dbReference>
<dbReference type="CTD" id="6756422"/>
<dbReference type="GO" id="GO:0006508">
    <property type="term" value="P:proteolysis"/>
    <property type="evidence" value="ECO:0007669"/>
    <property type="project" value="UniProtKB-KW"/>
</dbReference>